<evidence type="ECO:0000259" key="2">
    <source>
        <dbReference type="Pfam" id="PF01636"/>
    </source>
</evidence>
<dbReference type="RefSeq" id="WP_110952374.1">
    <property type="nucleotide sequence ID" value="NZ_SIXH01000035.1"/>
</dbReference>
<comment type="caution">
    <text evidence="3">The sequence shown here is derived from an EMBL/GenBank/DDBJ whole genome shotgun (WGS) entry which is preliminary data.</text>
</comment>
<name>A0A4V6MU43_STRKA</name>
<organism evidence="3 4">
    <name type="scientific">Streptomyces kasugaensis</name>
    <dbReference type="NCBI Taxonomy" id="1946"/>
    <lineage>
        <taxon>Bacteria</taxon>
        <taxon>Bacillati</taxon>
        <taxon>Actinomycetota</taxon>
        <taxon>Actinomycetes</taxon>
        <taxon>Kitasatosporales</taxon>
        <taxon>Streptomycetaceae</taxon>
        <taxon>Streptomyces</taxon>
    </lineage>
</organism>
<evidence type="ECO:0000313" key="4">
    <source>
        <dbReference type="Proteomes" id="UP000292452"/>
    </source>
</evidence>
<evidence type="ECO:0000313" key="3">
    <source>
        <dbReference type="EMBL" id="TBO60521.1"/>
    </source>
</evidence>
<dbReference type="InterPro" id="IPR011009">
    <property type="entry name" value="Kinase-like_dom_sf"/>
</dbReference>
<dbReference type="Pfam" id="PF01636">
    <property type="entry name" value="APH"/>
    <property type="match status" value="1"/>
</dbReference>
<dbReference type="SUPFAM" id="SSF56112">
    <property type="entry name" value="Protein kinase-like (PK-like)"/>
    <property type="match status" value="1"/>
</dbReference>
<accession>A0A4V6MU43</accession>
<dbReference type="Proteomes" id="UP000292452">
    <property type="component" value="Unassembled WGS sequence"/>
</dbReference>
<gene>
    <name evidence="3" type="ORF">EYS09_06090</name>
</gene>
<feature type="region of interest" description="Disordered" evidence="1">
    <location>
        <begin position="90"/>
        <end position="109"/>
    </location>
</feature>
<feature type="domain" description="Aminoglycoside phosphotransferase" evidence="2">
    <location>
        <begin position="30"/>
        <end position="85"/>
    </location>
</feature>
<evidence type="ECO:0000256" key="1">
    <source>
        <dbReference type="SAM" id="MobiDB-lite"/>
    </source>
</evidence>
<dbReference type="EMBL" id="SIXH01000035">
    <property type="protein sequence ID" value="TBO60521.1"/>
    <property type="molecule type" value="Genomic_DNA"/>
</dbReference>
<dbReference type="InterPro" id="IPR002575">
    <property type="entry name" value="Aminoglycoside_PTrfase"/>
</dbReference>
<dbReference type="AlphaFoldDB" id="A0A4V6MU43"/>
<sequence length="237" mass="26198">MRPLAGAEVLRQAVLRPACGGAAHPRSRRALPAPRYGRAGSRGFLHRDAHPGNALFDGQGDAPRDTDVVDWNFLSTAWSWMDMAIGERAQEGAERGGGTDTAERSRHRTVPQEVEVVGGVDAVCACGHAAHAAGDLRVRRRTRTVPHPGRLGLLRHQSRQTTLLDRPHHRDQPGPRDQIWVIERSGERAPAYGQPASRKCLADCVCRKREELPSSQVTRHSSIFPNVIHRQQPWIEA</sequence>
<reference evidence="3 4" key="1">
    <citation type="submission" date="2019-02" db="EMBL/GenBank/DDBJ databases">
        <title>Draft Genome Sequence of Streptomyces sp. AM-2504, identified by 16S rRNA comparative analysis as a Streptomyces Kasugaensis strain.</title>
        <authorList>
            <person name="Napolioni V."/>
            <person name="Giuliodori A.M."/>
            <person name="Spurio R."/>
            <person name="Fabbretti A."/>
        </authorList>
    </citation>
    <scope>NUCLEOTIDE SEQUENCE [LARGE SCALE GENOMIC DNA]</scope>
    <source>
        <strain evidence="3 4">AM-2504</strain>
    </source>
</reference>
<dbReference type="GeneID" id="97379092"/>
<protein>
    <recommendedName>
        <fullName evidence="2">Aminoglycoside phosphotransferase domain-containing protein</fullName>
    </recommendedName>
</protein>
<proteinExistence type="predicted"/>
<keyword evidence="4" id="KW-1185">Reference proteome</keyword>